<evidence type="ECO:0000313" key="10">
    <source>
        <dbReference type="Proteomes" id="UP000534783"/>
    </source>
</evidence>
<dbReference type="InterPro" id="IPR035952">
    <property type="entry name" value="Rhomboid-like_sf"/>
</dbReference>
<evidence type="ECO:0000313" key="9">
    <source>
        <dbReference type="EMBL" id="NKE73653.1"/>
    </source>
</evidence>
<evidence type="ECO:0000256" key="7">
    <source>
        <dbReference type="SAM" id="Phobius"/>
    </source>
</evidence>
<evidence type="ECO:0000256" key="6">
    <source>
        <dbReference type="ARBA" id="ARBA00023136"/>
    </source>
</evidence>
<dbReference type="RefSeq" id="WP_168063614.1">
    <property type="nucleotide sequence ID" value="NZ_VTOW01000009.1"/>
</dbReference>
<dbReference type="GO" id="GO:0004252">
    <property type="term" value="F:serine-type endopeptidase activity"/>
    <property type="evidence" value="ECO:0007669"/>
    <property type="project" value="InterPro"/>
</dbReference>
<feature type="transmembrane region" description="Helical" evidence="7">
    <location>
        <begin position="108"/>
        <end position="126"/>
    </location>
</feature>
<dbReference type="EMBL" id="VTOW01000009">
    <property type="protein sequence ID" value="NKE73653.1"/>
    <property type="molecule type" value="Genomic_DNA"/>
</dbReference>
<name>A0A7X6DVT8_9BACT</name>
<proteinExistence type="inferred from homology"/>
<dbReference type="Gene3D" id="1.20.1540.10">
    <property type="entry name" value="Rhomboid-like"/>
    <property type="match status" value="1"/>
</dbReference>
<evidence type="ECO:0000259" key="8">
    <source>
        <dbReference type="Pfam" id="PF01694"/>
    </source>
</evidence>
<evidence type="ECO:0000256" key="3">
    <source>
        <dbReference type="ARBA" id="ARBA00022692"/>
    </source>
</evidence>
<comment type="similarity">
    <text evidence="2">Belongs to the peptidase S54 family.</text>
</comment>
<dbReference type="AlphaFoldDB" id="A0A7X6DVT8"/>
<keyword evidence="6 7" id="KW-0472">Membrane</keyword>
<accession>A0A7X6DVT8</accession>
<feature type="transmembrane region" description="Helical" evidence="7">
    <location>
        <begin position="76"/>
        <end position="96"/>
    </location>
</feature>
<feature type="transmembrane region" description="Helical" evidence="7">
    <location>
        <begin position="202"/>
        <end position="220"/>
    </location>
</feature>
<dbReference type="Pfam" id="PF01694">
    <property type="entry name" value="Rhomboid"/>
    <property type="match status" value="1"/>
</dbReference>
<feature type="transmembrane region" description="Helical" evidence="7">
    <location>
        <begin position="42"/>
        <end position="64"/>
    </location>
</feature>
<comment type="subcellular location">
    <subcellularLocation>
        <location evidence="1">Membrane</location>
        <topology evidence="1">Multi-pass membrane protein</topology>
    </subcellularLocation>
</comment>
<dbReference type="PANTHER" id="PTHR43731">
    <property type="entry name" value="RHOMBOID PROTEASE"/>
    <property type="match status" value="1"/>
</dbReference>
<evidence type="ECO:0000256" key="4">
    <source>
        <dbReference type="ARBA" id="ARBA00022801"/>
    </source>
</evidence>
<dbReference type="InterPro" id="IPR022764">
    <property type="entry name" value="Peptidase_S54_rhomboid_dom"/>
</dbReference>
<dbReference type="SUPFAM" id="SSF144091">
    <property type="entry name" value="Rhomboid-like"/>
    <property type="match status" value="1"/>
</dbReference>
<feature type="transmembrane region" description="Helical" evidence="7">
    <location>
        <begin position="159"/>
        <end position="182"/>
    </location>
</feature>
<feature type="domain" description="Peptidase S54 rhomboid" evidence="8">
    <location>
        <begin position="67"/>
        <end position="219"/>
    </location>
</feature>
<dbReference type="PANTHER" id="PTHR43731:SF14">
    <property type="entry name" value="PRESENILIN-ASSOCIATED RHOMBOID-LIKE PROTEIN, MITOCHONDRIAL"/>
    <property type="match status" value="1"/>
</dbReference>
<dbReference type="FunFam" id="1.20.1540.10:FF:000027">
    <property type="entry name" value="Rhomboid family intramembrane serine protease"/>
    <property type="match status" value="1"/>
</dbReference>
<dbReference type="InterPro" id="IPR050925">
    <property type="entry name" value="Rhomboid_protease_S54"/>
</dbReference>
<dbReference type="Proteomes" id="UP000534783">
    <property type="component" value="Unassembled WGS sequence"/>
</dbReference>
<evidence type="ECO:0000256" key="2">
    <source>
        <dbReference type="ARBA" id="ARBA00009045"/>
    </source>
</evidence>
<organism evidence="9 10">
    <name type="scientific">Candidatus Manganitrophus noduliformans</name>
    <dbReference type="NCBI Taxonomy" id="2606439"/>
    <lineage>
        <taxon>Bacteria</taxon>
        <taxon>Pseudomonadati</taxon>
        <taxon>Nitrospirota</taxon>
        <taxon>Nitrospiria</taxon>
        <taxon>Candidatus Troglogloeales</taxon>
        <taxon>Candidatus Manganitrophaceae</taxon>
        <taxon>Candidatus Manganitrophus</taxon>
    </lineage>
</organism>
<feature type="transmembrane region" description="Helical" evidence="7">
    <location>
        <begin position="12"/>
        <end position="30"/>
    </location>
</feature>
<keyword evidence="3 7" id="KW-0812">Transmembrane</keyword>
<keyword evidence="4" id="KW-0378">Hydrolase</keyword>
<dbReference type="GO" id="GO:0016020">
    <property type="term" value="C:membrane"/>
    <property type="evidence" value="ECO:0007669"/>
    <property type="project" value="UniProtKB-SubCell"/>
</dbReference>
<gene>
    <name evidence="9" type="ORF">MNODULE_23130</name>
</gene>
<keyword evidence="10" id="KW-1185">Reference proteome</keyword>
<protein>
    <submittedName>
        <fullName evidence="9">Rhomboid family intramembrane serine protease</fullName>
    </submittedName>
</protein>
<dbReference type="GO" id="GO:0006508">
    <property type="term" value="P:proteolysis"/>
    <property type="evidence" value="ECO:0007669"/>
    <property type="project" value="UniProtKB-KW"/>
</dbReference>
<evidence type="ECO:0000256" key="1">
    <source>
        <dbReference type="ARBA" id="ARBA00004141"/>
    </source>
</evidence>
<keyword evidence="9" id="KW-0645">Protease</keyword>
<feature type="transmembrane region" description="Helical" evidence="7">
    <location>
        <begin position="132"/>
        <end position="152"/>
    </location>
</feature>
<keyword evidence="5 7" id="KW-1133">Transmembrane helix</keyword>
<evidence type="ECO:0000256" key="5">
    <source>
        <dbReference type="ARBA" id="ARBA00022989"/>
    </source>
</evidence>
<sequence length="240" mass="26968">MIPLEDTAPRRNRPLITVGLIFVNGMIFLYELLLPRSLKEEFFYLLGIVPARFAYPEWAAWVGFPVGDYWPFITHQFLHSGWIHFLGNMWTLWIFGDNVEDRMGSIRFLLFYLLSGLLAGIVHLVSNPASGLPAVGASGAIAGVMGAYLFLFPNARVRVFFPLFLLPLFFEVHTVTFFGTWFLMQILGGVLADASQAGGVAWWGHLGGFAAGVLFYRFFLKPIQDEGGSRIKFGIERLPL</sequence>
<comment type="caution">
    <text evidence="9">The sequence shown here is derived from an EMBL/GenBank/DDBJ whole genome shotgun (WGS) entry which is preliminary data.</text>
</comment>
<reference evidence="9 10" key="1">
    <citation type="journal article" date="2020" name="Nature">
        <title>Bacterial chemolithoautotrophy via manganese oxidation.</title>
        <authorList>
            <person name="Yu H."/>
            <person name="Leadbetter J.R."/>
        </authorList>
    </citation>
    <scope>NUCLEOTIDE SEQUENCE [LARGE SCALE GENOMIC DNA]</scope>
    <source>
        <strain evidence="9 10">Mn-1</strain>
    </source>
</reference>